<accession>A0A2Z2P505</accession>
<protein>
    <submittedName>
        <fullName evidence="13">Glutathione amide reductase</fullName>
        <ecNumber evidence="13">1.8.1.16</ecNumber>
    </submittedName>
</protein>
<feature type="domain" description="FAD/NAD(P)-binding" evidence="12">
    <location>
        <begin position="8"/>
        <end position="320"/>
    </location>
</feature>
<organism evidence="13 14">
    <name type="scientific">Granulosicoccus antarcticus IMCC3135</name>
    <dbReference type="NCBI Taxonomy" id="1192854"/>
    <lineage>
        <taxon>Bacteria</taxon>
        <taxon>Pseudomonadati</taxon>
        <taxon>Pseudomonadota</taxon>
        <taxon>Gammaproteobacteria</taxon>
        <taxon>Chromatiales</taxon>
        <taxon>Granulosicoccaceae</taxon>
        <taxon>Granulosicoccus</taxon>
    </lineage>
</organism>
<dbReference type="GO" id="GO:0034599">
    <property type="term" value="P:cellular response to oxidative stress"/>
    <property type="evidence" value="ECO:0007669"/>
    <property type="project" value="TreeGrafter"/>
</dbReference>
<dbReference type="InterPro" id="IPR004099">
    <property type="entry name" value="Pyr_nucl-diS_OxRdtase_dimer"/>
</dbReference>
<dbReference type="EMBL" id="CP018632">
    <property type="protein sequence ID" value="ASJ76560.1"/>
    <property type="molecule type" value="Genomic_DNA"/>
</dbReference>
<dbReference type="PIRSF" id="PIRSF000350">
    <property type="entry name" value="Mercury_reductase_MerA"/>
    <property type="match status" value="1"/>
</dbReference>
<evidence type="ECO:0000256" key="6">
    <source>
        <dbReference type="ARBA" id="ARBA00023284"/>
    </source>
</evidence>
<dbReference type="Pfam" id="PF07992">
    <property type="entry name" value="Pyr_redox_2"/>
    <property type="match status" value="1"/>
</dbReference>
<dbReference type="InterPro" id="IPR012999">
    <property type="entry name" value="Pyr_OxRdtase_I_AS"/>
</dbReference>
<evidence type="ECO:0000256" key="5">
    <source>
        <dbReference type="ARBA" id="ARBA00023157"/>
    </source>
</evidence>
<dbReference type="GO" id="GO:0005829">
    <property type="term" value="C:cytosol"/>
    <property type="evidence" value="ECO:0007669"/>
    <property type="project" value="TreeGrafter"/>
</dbReference>
<dbReference type="SUPFAM" id="SSF55424">
    <property type="entry name" value="FAD/NAD-linked reductases, dimerisation (C-terminal) domain"/>
    <property type="match status" value="1"/>
</dbReference>
<evidence type="ECO:0000259" key="11">
    <source>
        <dbReference type="Pfam" id="PF02852"/>
    </source>
</evidence>
<evidence type="ECO:0000259" key="12">
    <source>
        <dbReference type="Pfam" id="PF07992"/>
    </source>
</evidence>
<dbReference type="Gene3D" id="3.30.390.30">
    <property type="match status" value="1"/>
</dbReference>
<dbReference type="EC" id="1.8.1.16" evidence="13"/>
<dbReference type="PRINTS" id="PR00411">
    <property type="entry name" value="PNDRDTASEI"/>
</dbReference>
<dbReference type="GO" id="GO:0004362">
    <property type="term" value="F:glutathione-disulfide reductase (NADPH) activity"/>
    <property type="evidence" value="ECO:0007669"/>
    <property type="project" value="InterPro"/>
</dbReference>
<name>A0A2Z2P505_9GAMM</name>
<dbReference type="GO" id="GO:0050660">
    <property type="term" value="F:flavin adenine dinucleotide binding"/>
    <property type="evidence" value="ECO:0007669"/>
    <property type="project" value="InterPro"/>
</dbReference>
<evidence type="ECO:0000313" key="13">
    <source>
        <dbReference type="EMBL" id="ASJ76560.1"/>
    </source>
</evidence>
<dbReference type="PRINTS" id="PR00368">
    <property type="entry name" value="FADPNR"/>
</dbReference>
<dbReference type="InterPro" id="IPR036188">
    <property type="entry name" value="FAD/NAD-bd_sf"/>
</dbReference>
<dbReference type="PROSITE" id="PS00076">
    <property type="entry name" value="PYRIDINE_REDOX_1"/>
    <property type="match status" value="1"/>
</dbReference>
<feature type="active site" description="Proton acceptor" evidence="7">
    <location>
        <position position="440"/>
    </location>
</feature>
<feature type="binding site" evidence="8">
    <location>
        <position position="305"/>
    </location>
    <ligand>
        <name>NAD(+)</name>
        <dbReference type="ChEBI" id="CHEBI:57540"/>
    </ligand>
</feature>
<dbReference type="NCBIfam" id="TIGR01421">
    <property type="entry name" value="gluta_reduc_1"/>
    <property type="match status" value="1"/>
</dbReference>
<keyword evidence="4 10" id="KW-0560">Oxidoreductase</keyword>
<evidence type="ECO:0000313" key="14">
    <source>
        <dbReference type="Proteomes" id="UP000250079"/>
    </source>
</evidence>
<keyword evidence="3 8" id="KW-0274">FAD</keyword>
<evidence type="ECO:0000256" key="3">
    <source>
        <dbReference type="ARBA" id="ARBA00022827"/>
    </source>
</evidence>
<feature type="binding site" evidence="8">
    <location>
        <position position="54"/>
    </location>
    <ligand>
        <name>FAD</name>
        <dbReference type="ChEBI" id="CHEBI:57692"/>
    </ligand>
</feature>
<dbReference type="NCBIfam" id="NF004776">
    <property type="entry name" value="PRK06116.1"/>
    <property type="match status" value="1"/>
</dbReference>
<dbReference type="RefSeq" id="WP_088921322.1">
    <property type="nucleotide sequence ID" value="NZ_CP018632.1"/>
</dbReference>
<dbReference type="InterPro" id="IPR001100">
    <property type="entry name" value="Pyr_nuc-diS_OxRdtase"/>
</dbReference>
<dbReference type="InterPro" id="IPR016156">
    <property type="entry name" value="FAD/NAD-linked_Rdtase_dimer_sf"/>
</dbReference>
<feature type="disulfide bond" description="Redox-active" evidence="9">
    <location>
        <begin position="45"/>
        <end position="50"/>
    </location>
</feature>
<feature type="binding site" evidence="8">
    <location>
        <begin position="176"/>
        <end position="183"/>
    </location>
    <ligand>
        <name>NAD(+)</name>
        <dbReference type="ChEBI" id="CHEBI:57540"/>
    </ligand>
</feature>
<dbReference type="GO" id="GO:0050661">
    <property type="term" value="F:NADP binding"/>
    <property type="evidence" value="ECO:0007669"/>
    <property type="project" value="InterPro"/>
</dbReference>
<dbReference type="KEGG" id="gai:IMCC3135_32575"/>
<feature type="domain" description="Pyridine nucleotide-disulphide oxidoreductase dimerisation" evidence="11">
    <location>
        <begin position="341"/>
        <end position="450"/>
    </location>
</feature>
<dbReference type="OrthoDB" id="9800167at2"/>
<keyword evidence="8" id="KW-0520">NAD</keyword>
<dbReference type="PANTHER" id="PTHR42737">
    <property type="entry name" value="GLUTATHIONE REDUCTASE"/>
    <property type="match status" value="1"/>
</dbReference>
<dbReference type="InterPro" id="IPR023753">
    <property type="entry name" value="FAD/NAD-binding_dom"/>
</dbReference>
<proteinExistence type="inferred from homology"/>
<dbReference type="PANTHER" id="PTHR42737:SF2">
    <property type="entry name" value="GLUTATHIONE REDUCTASE"/>
    <property type="match status" value="1"/>
</dbReference>
<gene>
    <name evidence="13" type="primary">garB</name>
    <name evidence="13" type="ORF">IMCC3135_32575</name>
</gene>
<keyword evidence="5" id="KW-1015">Disulfide bond</keyword>
<dbReference type="InterPro" id="IPR006322">
    <property type="entry name" value="Glutathione_Rdtase_euk/bac"/>
</dbReference>
<dbReference type="InterPro" id="IPR046952">
    <property type="entry name" value="GSHR/TRXR-like"/>
</dbReference>
<keyword evidence="6 10" id="KW-0676">Redox-active center</keyword>
<dbReference type="Gene3D" id="3.50.50.60">
    <property type="entry name" value="FAD/NAD(P)-binding domain"/>
    <property type="match status" value="2"/>
</dbReference>
<evidence type="ECO:0000256" key="2">
    <source>
        <dbReference type="ARBA" id="ARBA00022630"/>
    </source>
</evidence>
<evidence type="ECO:0000256" key="4">
    <source>
        <dbReference type="ARBA" id="ARBA00023002"/>
    </source>
</evidence>
<comment type="cofactor">
    <cofactor evidence="8">
        <name>FAD</name>
        <dbReference type="ChEBI" id="CHEBI:57692"/>
    </cofactor>
    <text evidence="8">Binds 1 FAD per subunit.</text>
</comment>
<dbReference type="SUPFAM" id="SSF51905">
    <property type="entry name" value="FAD/NAD(P)-binding domain"/>
    <property type="match status" value="1"/>
</dbReference>
<evidence type="ECO:0000256" key="10">
    <source>
        <dbReference type="RuleBase" id="RU003691"/>
    </source>
</evidence>
<dbReference type="GO" id="GO:0045454">
    <property type="term" value="P:cell redox homeostasis"/>
    <property type="evidence" value="ECO:0007669"/>
    <property type="project" value="InterPro"/>
</dbReference>
<evidence type="ECO:0000256" key="9">
    <source>
        <dbReference type="PIRSR" id="PIRSR000350-4"/>
    </source>
</evidence>
<sequence length="451" mass="48744">MSHNYDFDLIAIGGGSGGIATANRAGSYGARALVIESDEVLGGTCVNRGCVPKKVMWYGGAMAHSLRDAVGYGFDVTVNGFDWSALVEKREQYISNINNAYANYLGKNNVEILSGRAKLVDAHTVEVKGKKYSAERIVLAPGGYARVPEIPGSELGVTSDGFFEFKTQPSRVLVLGAGYIAVELAGMLNAMGTKVTLGIRHGSFLREFDLMLQERLTEEMLSDGVEIKTHFTAASLERKGDLITAVGEDGERLEDYDAVIFAVGRSPSTSDLGLEAAGVEVDKRGYIPVDKYQQTNVPSIFAIGDVTGQAELTPVAIAAGRRLADRIYDNQEGRHLDYSLIPTAVFSHPPMATVGLTEAQAREQYGDAVKVYQSNFTAMYNSFTPHKTKTGMKLIVTGTEEKVIGIHMIGLASDEMLQGFAVAMRMGATKRDFDDTIAIHPTSSEELVTLR</sequence>
<keyword evidence="14" id="KW-1185">Reference proteome</keyword>
<evidence type="ECO:0000256" key="7">
    <source>
        <dbReference type="PIRSR" id="PIRSR000350-2"/>
    </source>
</evidence>
<evidence type="ECO:0000256" key="8">
    <source>
        <dbReference type="PIRSR" id="PIRSR000350-3"/>
    </source>
</evidence>
<dbReference type="FunFam" id="3.30.390.30:FF:000003">
    <property type="entry name" value="Glutathione reductase"/>
    <property type="match status" value="1"/>
</dbReference>
<reference evidence="13 14" key="1">
    <citation type="submission" date="2016-12" db="EMBL/GenBank/DDBJ databases">
        <authorList>
            <person name="Song W.-J."/>
            <person name="Kurnit D.M."/>
        </authorList>
    </citation>
    <scope>NUCLEOTIDE SEQUENCE [LARGE SCALE GENOMIC DNA]</scope>
    <source>
        <strain evidence="13 14">IMCC3135</strain>
    </source>
</reference>
<dbReference type="AlphaFoldDB" id="A0A2Z2P505"/>
<dbReference type="Proteomes" id="UP000250079">
    <property type="component" value="Chromosome"/>
</dbReference>
<keyword evidence="2 10" id="KW-0285">Flavoprotein</keyword>
<comment type="similarity">
    <text evidence="1 10">Belongs to the class-I pyridine nucleotide-disulfide oxidoreductase family.</text>
</comment>
<dbReference type="Pfam" id="PF02852">
    <property type="entry name" value="Pyr_redox_dim"/>
    <property type="match status" value="1"/>
</dbReference>
<feature type="binding site" evidence="8">
    <location>
        <position position="264"/>
    </location>
    <ligand>
        <name>NAD(+)</name>
        <dbReference type="ChEBI" id="CHEBI:57540"/>
    </ligand>
</feature>
<dbReference type="GO" id="GO:0006749">
    <property type="term" value="P:glutathione metabolic process"/>
    <property type="evidence" value="ECO:0007669"/>
    <property type="project" value="InterPro"/>
</dbReference>
<evidence type="ECO:0000256" key="1">
    <source>
        <dbReference type="ARBA" id="ARBA00007532"/>
    </source>
</evidence>
<keyword evidence="8" id="KW-0547">Nucleotide-binding</keyword>